<evidence type="ECO:0000256" key="3">
    <source>
        <dbReference type="ARBA" id="ARBA00022679"/>
    </source>
</evidence>
<dbReference type="KEGG" id="esx:ESOMN_v1c01020"/>
<dbReference type="CDD" id="cd02440">
    <property type="entry name" value="AdoMet_MTases"/>
    <property type="match status" value="1"/>
</dbReference>
<dbReference type="InterPro" id="IPR029063">
    <property type="entry name" value="SAM-dependent_MTases_sf"/>
</dbReference>
<dbReference type="Pfam" id="PF05175">
    <property type="entry name" value="MTS"/>
    <property type="match status" value="1"/>
</dbReference>
<gene>
    <name evidence="8" type="primary">prmC</name>
    <name evidence="8" type="ORF">ESOMN_v1c01020</name>
</gene>
<keyword evidence="3 8" id="KW-0808">Transferase</keyword>
<dbReference type="NCBIfam" id="TIGR00536">
    <property type="entry name" value="hemK_fam"/>
    <property type="match status" value="1"/>
</dbReference>
<protein>
    <recommendedName>
        <fullName evidence="1">peptide chain release factor N(5)-glutamine methyltransferase</fullName>
        <ecNumber evidence="1">2.1.1.297</ecNumber>
    </recommendedName>
</protein>
<evidence type="ECO:0000259" key="7">
    <source>
        <dbReference type="Pfam" id="PF17827"/>
    </source>
</evidence>
<dbReference type="Proteomes" id="UP000232230">
    <property type="component" value="Chromosome"/>
</dbReference>
<dbReference type="InterPro" id="IPR019874">
    <property type="entry name" value="RF_methyltr_PrmC"/>
</dbReference>
<sequence length="276" mass="32301">MILLDAFRILTNLNISLPKADVYHVLEKITKRDRQWLINNFDKPFNQKENLEMIIEELQSGKPLAYILKEKYFFGFKFYVDSRVLIPRPETELLVSEGLKFLEENPQAVVSDVCCGSGNIGISISKIKNISINLIDISREALEVAQINSLKTKVNIFQGDYIWALIEQNIKSDLILVNPPYINKNDLEVKESVFKYEPNLALYAENNGLIFYKHLFVNYKKLINNLSKFKIVMEFGWNQKEELELMAHKFLDLETTSFNFLKDYSNNWRCIIIENR</sequence>
<dbReference type="InterPro" id="IPR007848">
    <property type="entry name" value="Small_mtfrase_dom"/>
</dbReference>
<dbReference type="PANTHER" id="PTHR18895:SF74">
    <property type="entry name" value="MTRF1L RELEASE FACTOR GLUTAMINE METHYLTRANSFERASE"/>
    <property type="match status" value="1"/>
</dbReference>
<organism evidence="8 9">
    <name type="scientific">Williamsoniiplasma somnilux</name>
    <dbReference type="NCBI Taxonomy" id="215578"/>
    <lineage>
        <taxon>Bacteria</taxon>
        <taxon>Bacillati</taxon>
        <taxon>Mycoplasmatota</taxon>
        <taxon>Mollicutes</taxon>
        <taxon>Entomoplasmatales</taxon>
        <taxon>Williamsoniiplasma</taxon>
    </lineage>
</organism>
<dbReference type="NCBIfam" id="TIGR03534">
    <property type="entry name" value="RF_mod_PrmC"/>
    <property type="match status" value="1"/>
</dbReference>
<evidence type="ECO:0000256" key="2">
    <source>
        <dbReference type="ARBA" id="ARBA00022603"/>
    </source>
</evidence>
<dbReference type="SUPFAM" id="SSF53335">
    <property type="entry name" value="S-adenosyl-L-methionine-dependent methyltransferases"/>
    <property type="match status" value="1"/>
</dbReference>
<keyword evidence="2 8" id="KW-0489">Methyltransferase</keyword>
<dbReference type="EC" id="2.1.1.297" evidence="1"/>
<feature type="domain" description="Release factor glutamine methyltransferase N-terminal" evidence="7">
    <location>
        <begin position="5"/>
        <end position="68"/>
    </location>
</feature>
<feature type="domain" description="Methyltransferase small" evidence="6">
    <location>
        <begin position="100"/>
        <end position="190"/>
    </location>
</feature>
<keyword evidence="4" id="KW-0949">S-adenosyl-L-methionine</keyword>
<dbReference type="AlphaFoldDB" id="A0A2K8NXH3"/>
<dbReference type="GO" id="GO:0102559">
    <property type="term" value="F:peptide chain release factor N(5)-glutamine methyltransferase activity"/>
    <property type="evidence" value="ECO:0007669"/>
    <property type="project" value="UniProtKB-EC"/>
</dbReference>
<evidence type="ECO:0000256" key="4">
    <source>
        <dbReference type="ARBA" id="ARBA00022691"/>
    </source>
</evidence>
<dbReference type="InterPro" id="IPR002052">
    <property type="entry name" value="DNA_methylase_N6_adenine_CS"/>
</dbReference>
<evidence type="ECO:0000313" key="8">
    <source>
        <dbReference type="EMBL" id="ATZ18487.1"/>
    </source>
</evidence>
<evidence type="ECO:0000259" key="6">
    <source>
        <dbReference type="Pfam" id="PF05175"/>
    </source>
</evidence>
<dbReference type="PANTHER" id="PTHR18895">
    <property type="entry name" value="HEMK METHYLTRANSFERASE"/>
    <property type="match status" value="1"/>
</dbReference>
<dbReference type="Gene3D" id="3.40.50.150">
    <property type="entry name" value="Vaccinia Virus protein VP39"/>
    <property type="match status" value="1"/>
</dbReference>
<accession>A0A2K8NXH3</accession>
<dbReference type="Gene3D" id="1.10.8.10">
    <property type="entry name" value="DNA helicase RuvA subunit, C-terminal domain"/>
    <property type="match status" value="1"/>
</dbReference>
<dbReference type="InterPro" id="IPR050320">
    <property type="entry name" value="N5-glutamine_MTase"/>
</dbReference>
<dbReference type="EMBL" id="CP024965">
    <property type="protein sequence ID" value="ATZ18487.1"/>
    <property type="molecule type" value="Genomic_DNA"/>
</dbReference>
<dbReference type="InterPro" id="IPR040758">
    <property type="entry name" value="PrmC_N"/>
</dbReference>
<evidence type="ECO:0000256" key="5">
    <source>
        <dbReference type="ARBA" id="ARBA00048391"/>
    </source>
</evidence>
<comment type="catalytic activity">
    <reaction evidence="5">
        <text>L-glutaminyl-[peptide chain release factor] + S-adenosyl-L-methionine = N(5)-methyl-L-glutaminyl-[peptide chain release factor] + S-adenosyl-L-homocysteine + H(+)</text>
        <dbReference type="Rhea" id="RHEA:42896"/>
        <dbReference type="Rhea" id="RHEA-COMP:10271"/>
        <dbReference type="Rhea" id="RHEA-COMP:10272"/>
        <dbReference type="ChEBI" id="CHEBI:15378"/>
        <dbReference type="ChEBI" id="CHEBI:30011"/>
        <dbReference type="ChEBI" id="CHEBI:57856"/>
        <dbReference type="ChEBI" id="CHEBI:59789"/>
        <dbReference type="ChEBI" id="CHEBI:61891"/>
        <dbReference type="EC" id="2.1.1.297"/>
    </reaction>
</comment>
<dbReference type="Pfam" id="PF17827">
    <property type="entry name" value="PrmC_N"/>
    <property type="match status" value="1"/>
</dbReference>
<proteinExistence type="predicted"/>
<dbReference type="GO" id="GO:0003676">
    <property type="term" value="F:nucleic acid binding"/>
    <property type="evidence" value="ECO:0007669"/>
    <property type="project" value="InterPro"/>
</dbReference>
<dbReference type="InterPro" id="IPR004556">
    <property type="entry name" value="HemK-like"/>
</dbReference>
<keyword evidence="9" id="KW-1185">Reference proteome</keyword>
<dbReference type="RefSeq" id="WP_024863828.1">
    <property type="nucleotide sequence ID" value="NZ_CP024965.1"/>
</dbReference>
<reference evidence="8 9" key="1">
    <citation type="submission" date="2017-11" db="EMBL/GenBank/DDBJ databases">
        <title>Genome sequence of Entomoplasma somnilux PYAN-1 (ATCC 49194).</title>
        <authorList>
            <person name="Lo W.-S."/>
            <person name="Gasparich G.E."/>
            <person name="Kuo C.-H."/>
        </authorList>
    </citation>
    <scope>NUCLEOTIDE SEQUENCE [LARGE SCALE GENOMIC DNA]</scope>
    <source>
        <strain evidence="8 9">PYAN-1</strain>
    </source>
</reference>
<dbReference type="PROSITE" id="PS00092">
    <property type="entry name" value="N6_MTASE"/>
    <property type="match status" value="1"/>
</dbReference>
<evidence type="ECO:0000256" key="1">
    <source>
        <dbReference type="ARBA" id="ARBA00012771"/>
    </source>
</evidence>
<evidence type="ECO:0000313" key="9">
    <source>
        <dbReference type="Proteomes" id="UP000232230"/>
    </source>
</evidence>
<name>A0A2K8NXH3_9MOLU</name>
<dbReference type="GO" id="GO:0032259">
    <property type="term" value="P:methylation"/>
    <property type="evidence" value="ECO:0007669"/>
    <property type="project" value="UniProtKB-KW"/>
</dbReference>